<gene>
    <name evidence="2" type="ORF">MNBD_GAMMA22-2030</name>
</gene>
<feature type="transmembrane region" description="Helical" evidence="1">
    <location>
        <begin position="12"/>
        <end position="32"/>
    </location>
</feature>
<accession>A0A3B1ANS6</accession>
<dbReference type="EMBL" id="UOFS01000049">
    <property type="protein sequence ID" value="VAX01613.1"/>
    <property type="molecule type" value="Genomic_DNA"/>
</dbReference>
<keyword evidence="1" id="KW-0472">Membrane</keyword>
<keyword evidence="1" id="KW-0812">Transmembrane</keyword>
<evidence type="ECO:0000256" key="1">
    <source>
        <dbReference type="SAM" id="Phobius"/>
    </source>
</evidence>
<evidence type="ECO:0000313" key="2">
    <source>
        <dbReference type="EMBL" id="VAX01613.1"/>
    </source>
</evidence>
<reference evidence="2" key="1">
    <citation type="submission" date="2018-06" db="EMBL/GenBank/DDBJ databases">
        <authorList>
            <person name="Zhirakovskaya E."/>
        </authorList>
    </citation>
    <scope>NUCLEOTIDE SEQUENCE</scope>
</reference>
<proteinExistence type="predicted"/>
<sequence>MTVDHKKRAKNLTLVVLALVSLSFYLGFIYLVGAR</sequence>
<name>A0A3B1ANS6_9ZZZZ</name>
<protein>
    <submittedName>
        <fullName evidence="2">Uncharacterized protein</fullName>
    </submittedName>
</protein>
<dbReference type="AlphaFoldDB" id="A0A3B1ANS6"/>
<keyword evidence="1" id="KW-1133">Transmembrane helix</keyword>
<organism evidence="2">
    <name type="scientific">hydrothermal vent metagenome</name>
    <dbReference type="NCBI Taxonomy" id="652676"/>
    <lineage>
        <taxon>unclassified sequences</taxon>
        <taxon>metagenomes</taxon>
        <taxon>ecological metagenomes</taxon>
    </lineage>
</organism>